<feature type="signal peptide" evidence="1">
    <location>
        <begin position="1"/>
        <end position="16"/>
    </location>
</feature>
<evidence type="ECO:0000313" key="3">
    <source>
        <dbReference type="Proteomes" id="UP000245956"/>
    </source>
</evidence>
<sequence length="91" mass="10712">MKYQLLLAALVASATAELPPLEKWKYTGKCKADTQTCHHLVKTDKGGLEVDWTKKMEKQSLNESKVRLQFRTDELRWFAMRGLHHWREKIN</sequence>
<reference evidence="2 3" key="1">
    <citation type="journal article" date="2016" name="Front. Microbiol.">
        <title>Genome and transcriptome sequences reveal the specific parasitism of the nematophagous Purpureocillium lilacinum 36-1.</title>
        <authorList>
            <person name="Xie J."/>
            <person name="Li S."/>
            <person name="Mo C."/>
            <person name="Xiao X."/>
            <person name="Peng D."/>
            <person name="Wang G."/>
            <person name="Xiao Y."/>
        </authorList>
    </citation>
    <scope>NUCLEOTIDE SEQUENCE [LARGE SCALE GENOMIC DNA]</scope>
    <source>
        <strain evidence="2 3">36-1</strain>
    </source>
</reference>
<feature type="chain" id="PRO_5015743786" evidence="1">
    <location>
        <begin position="17"/>
        <end position="91"/>
    </location>
</feature>
<evidence type="ECO:0000313" key="2">
    <source>
        <dbReference type="EMBL" id="PWI66564.1"/>
    </source>
</evidence>
<dbReference type="AlphaFoldDB" id="A0A2U3DWG4"/>
<accession>A0A2U3DWG4</accession>
<name>A0A2U3DWG4_PURLI</name>
<comment type="caution">
    <text evidence="2">The sequence shown here is derived from an EMBL/GenBank/DDBJ whole genome shotgun (WGS) entry which is preliminary data.</text>
</comment>
<evidence type="ECO:0000256" key="1">
    <source>
        <dbReference type="SAM" id="SignalP"/>
    </source>
</evidence>
<proteinExistence type="predicted"/>
<organism evidence="2 3">
    <name type="scientific">Purpureocillium lilacinum</name>
    <name type="common">Paecilomyces lilacinus</name>
    <dbReference type="NCBI Taxonomy" id="33203"/>
    <lineage>
        <taxon>Eukaryota</taxon>
        <taxon>Fungi</taxon>
        <taxon>Dikarya</taxon>
        <taxon>Ascomycota</taxon>
        <taxon>Pezizomycotina</taxon>
        <taxon>Sordariomycetes</taxon>
        <taxon>Hypocreomycetidae</taxon>
        <taxon>Hypocreales</taxon>
        <taxon>Ophiocordycipitaceae</taxon>
        <taxon>Purpureocillium</taxon>
    </lineage>
</organism>
<protein>
    <submittedName>
        <fullName evidence="2">Uncharacterized protein</fullName>
    </submittedName>
</protein>
<keyword evidence="1" id="KW-0732">Signal</keyword>
<gene>
    <name evidence="2" type="ORF">PCL_04977</name>
</gene>
<dbReference type="Proteomes" id="UP000245956">
    <property type="component" value="Unassembled WGS sequence"/>
</dbReference>
<dbReference type="EMBL" id="LCWV01000024">
    <property type="protein sequence ID" value="PWI66564.1"/>
    <property type="molecule type" value="Genomic_DNA"/>
</dbReference>